<keyword evidence="2" id="KW-1185">Reference proteome</keyword>
<dbReference type="Proteomes" id="UP000727407">
    <property type="component" value="Unassembled WGS sequence"/>
</dbReference>
<feature type="non-terminal residue" evidence="1">
    <location>
        <position position="1"/>
    </location>
</feature>
<dbReference type="EMBL" id="QNUK01000061">
    <property type="protein sequence ID" value="KAF5904210.1"/>
    <property type="molecule type" value="Genomic_DNA"/>
</dbReference>
<proteinExistence type="predicted"/>
<name>A0A8J4U232_CLAMG</name>
<evidence type="ECO:0000313" key="1">
    <source>
        <dbReference type="EMBL" id="KAF5904210.1"/>
    </source>
</evidence>
<gene>
    <name evidence="1" type="primary">trim13</name>
    <name evidence="1" type="ORF">DAT39_006034</name>
</gene>
<feature type="non-terminal residue" evidence="1">
    <location>
        <position position="63"/>
    </location>
</feature>
<dbReference type="AlphaFoldDB" id="A0A8J4U232"/>
<reference evidence="1" key="1">
    <citation type="submission" date="2020-07" db="EMBL/GenBank/DDBJ databases">
        <title>Clarias magur genome sequencing, assembly and annotation.</title>
        <authorList>
            <person name="Kushwaha B."/>
            <person name="Kumar R."/>
            <person name="Das P."/>
            <person name="Joshi C.G."/>
            <person name="Kumar D."/>
            <person name="Nagpure N.S."/>
            <person name="Pandey M."/>
            <person name="Agarwal S."/>
            <person name="Srivastava S."/>
            <person name="Singh M."/>
            <person name="Sahoo L."/>
            <person name="Jayasankar P."/>
            <person name="Meher P.K."/>
            <person name="Koringa P.G."/>
            <person name="Iquebal M.A."/>
            <person name="Das S.P."/>
            <person name="Bit A."/>
            <person name="Patnaik S."/>
            <person name="Patel N."/>
            <person name="Shah T.M."/>
            <person name="Hinsu A."/>
            <person name="Jena J.K."/>
        </authorList>
    </citation>
    <scope>NUCLEOTIDE SEQUENCE</scope>
    <source>
        <strain evidence="1">CIFAMagur01</strain>
        <tissue evidence="1">Testis</tissue>
    </source>
</reference>
<accession>A0A8J4U232</accession>
<comment type="caution">
    <text evidence="1">The sequence shown here is derived from an EMBL/GenBank/DDBJ whole genome shotgun (WGS) entry which is preliminary data.</text>
</comment>
<evidence type="ECO:0000313" key="2">
    <source>
        <dbReference type="Proteomes" id="UP000727407"/>
    </source>
</evidence>
<sequence length="63" mass="7358">FTHTECWSSVSDGLQKFEESTVILEELVLKVNENSTWKLPYKCCMCKESVMLARFLVINEIQQ</sequence>
<protein>
    <submittedName>
        <fullName evidence="1">Tripartite motif-containing 13</fullName>
    </submittedName>
</protein>
<organism evidence="1 2">
    <name type="scientific">Clarias magur</name>
    <name type="common">Asian catfish</name>
    <name type="synonym">Macropteronotus magur</name>
    <dbReference type="NCBI Taxonomy" id="1594786"/>
    <lineage>
        <taxon>Eukaryota</taxon>
        <taxon>Metazoa</taxon>
        <taxon>Chordata</taxon>
        <taxon>Craniata</taxon>
        <taxon>Vertebrata</taxon>
        <taxon>Euteleostomi</taxon>
        <taxon>Actinopterygii</taxon>
        <taxon>Neopterygii</taxon>
        <taxon>Teleostei</taxon>
        <taxon>Ostariophysi</taxon>
        <taxon>Siluriformes</taxon>
        <taxon>Clariidae</taxon>
        <taxon>Clarias</taxon>
    </lineage>
</organism>